<dbReference type="PROSITE" id="PS50110">
    <property type="entry name" value="RESPONSE_REGULATORY"/>
    <property type="match status" value="1"/>
</dbReference>
<dbReference type="InterPro" id="IPR036890">
    <property type="entry name" value="HATPase_C_sf"/>
</dbReference>
<dbReference type="GO" id="GO:0000155">
    <property type="term" value="F:phosphorelay sensor kinase activity"/>
    <property type="evidence" value="ECO:0007669"/>
    <property type="project" value="InterPro"/>
</dbReference>
<evidence type="ECO:0000313" key="10">
    <source>
        <dbReference type="Proteomes" id="UP000595224"/>
    </source>
</evidence>
<dbReference type="Pfam" id="PF00512">
    <property type="entry name" value="HisKA"/>
    <property type="match status" value="1"/>
</dbReference>
<evidence type="ECO:0000256" key="3">
    <source>
        <dbReference type="ARBA" id="ARBA00022553"/>
    </source>
</evidence>
<dbReference type="PROSITE" id="PS50109">
    <property type="entry name" value="HIS_KIN"/>
    <property type="match status" value="1"/>
</dbReference>
<dbReference type="PANTHER" id="PTHR43047">
    <property type="entry name" value="TWO-COMPONENT HISTIDINE PROTEIN KINASE"/>
    <property type="match status" value="1"/>
</dbReference>
<feature type="modified residue" description="4-aspartylphosphate" evidence="6">
    <location>
        <position position="749"/>
    </location>
</feature>
<keyword evidence="5" id="KW-0418">Kinase</keyword>
<proteinExistence type="predicted"/>
<protein>
    <recommendedName>
        <fullName evidence="2">histidine kinase</fullName>
        <ecNumber evidence="2">2.7.13.3</ecNumber>
    </recommendedName>
</protein>
<evidence type="ECO:0000259" key="8">
    <source>
        <dbReference type="PROSITE" id="PS50110"/>
    </source>
</evidence>
<evidence type="ECO:0000259" key="7">
    <source>
        <dbReference type="PROSITE" id="PS50109"/>
    </source>
</evidence>
<feature type="domain" description="Histidine kinase" evidence="7">
    <location>
        <begin position="448"/>
        <end position="672"/>
    </location>
</feature>
<dbReference type="SUPFAM" id="SSF55874">
    <property type="entry name" value="ATPase domain of HSP90 chaperone/DNA topoisomerase II/histidine kinase"/>
    <property type="match status" value="1"/>
</dbReference>
<dbReference type="InterPro" id="IPR001789">
    <property type="entry name" value="Sig_transdc_resp-reg_receiver"/>
</dbReference>
<reference evidence="9 10" key="1">
    <citation type="submission" date="2020-11" db="EMBL/GenBank/DDBJ databases">
        <title>Treponema Peruensis nv. sp., first commensal Treponema isolated from human feces.</title>
        <authorList>
            <person name="Belkhou C."/>
            <person name="Raes J."/>
        </authorList>
    </citation>
    <scope>NUCLEOTIDE SEQUENCE [LARGE SCALE GENOMIC DNA]</scope>
    <source>
        <strain evidence="9 10">RCC2812</strain>
    </source>
</reference>
<dbReference type="SMART" id="SM00448">
    <property type="entry name" value="REC"/>
    <property type="match status" value="1"/>
</dbReference>
<dbReference type="PRINTS" id="PR00344">
    <property type="entry name" value="BCTRLSENSOR"/>
</dbReference>
<dbReference type="RefSeq" id="WP_198443090.1">
    <property type="nucleotide sequence ID" value="NZ_CBCSHE010000016.1"/>
</dbReference>
<keyword evidence="10" id="KW-1185">Reference proteome</keyword>
<dbReference type="FunFam" id="3.30.565.10:FF:000010">
    <property type="entry name" value="Sensor histidine kinase RcsC"/>
    <property type="match status" value="1"/>
</dbReference>
<dbReference type="KEGG" id="tper:IWA51_02820"/>
<keyword evidence="3 6" id="KW-0597">Phosphoprotein</keyword>
<organism evidence="9 10">
    <name type="scientific">Treponema peruense</name>
    <dbReference type="NCBI Taxonomy" id="2787628"/>
    <lineage>
        <taxon>Bacteria</taxon>
        <taxon>Pseudomonadati</taxon>
        <taxon>Spirochaetota</taxon>
        <taxon>Spirochaetia</taxon>
        <taxon>Spirochaetales</taxon>
        <taxon>Treponemataceae</taxon>
        <taxon>Treponema</taxon>
    </lineage>
</organism>
<name>A0A7T3RED1_9SPIR</name>
<evidence type="ECO:0000256" key="5">
    <source>
        <dbReference type="ARBA" id="ARBA00022777"/>
    </source>
</evidence>
<dbReference type="SMART" id="SM00387">
    <property type="entry name" value="HATPase_c"/>
    <property type="match status" value="1"/>
</dbReference>
<dbReference type="Gene3D" id="3.30.565.10">
    <property type="entry name" value="Histidine kinase-like ATPase, C-terminal domain"/>
    <property type="match status" value="1"/>
</dbReference>
<dbReference type="AlphaFoldDB" id="A0A7T3RED1"/>
<evidence type="ECO:0000256" key="6">
    <source>
        <dbReference type="PROSITE-ProRule" id="PRU00169"/>
    </source>
</evidence>
<dbReference type="SUPFAM" id="SSF52172">
    <property type="entry name" value="CheY-like"/>
    <property type="match status" value="1"/>
</dbReference>
<dbReference type="InterPro" id="IPR011006">
    <property type="entry name" value="CheY-like_superfamily"/>
</dbReference>
<dbReference type="Proteomes" id="UP000595224">
    <property type="component" value="Chromosome"/>
</dbReference>
<dbReference type="Pfam" id="PF02518">
    <property type="entry name" value="HATPase_c"/>
    <property type="match status" value="1"/>
</dbReference>
<dbReference type="InterPro" id="IPR004358">
    <property type="entry name" value="Sig_transdc_His_kin-like_C"/>
</dbReference>
<comment type="catalytic activity">
    <reaction evidence="1">
        <text>ATP + protein L-histidine = ADP + protein N-phospho-L-histidine.</text>
        <dbReference type="EC" id="2.7.13.3"/>
    </reaction>
</comment>
<evidence type="ECO:0000256" key="2">
    <source>
        <dbReference type="ARBA" id="ARBA00012438"/>
    </source>
</evidence>
<dbReference type="CDD" id="cd16922">
    <property type="entry name" value="HATPase_EvgS-ArcB-TorS-like"/>
    <property type="match status" value="1"/>
</dbReference>
<keyword evidence="4" id="KW-0808">Transferase</keyword>
<dbReference type="CDD" id="cd00082">
    <property type="entry name" value="HisKA"/>
    <property type="match status" value="1"/>
</dbReference>
<dbReference type="InterPro" id="IPR003594">
    <property type="entry name" value="HATPase_dom"/>
</dbReference>
<dbReference type="CDD" id="cd17546">
    <property type="entry name" value="REC_hyHK_CKI1_RcsC-like"/>
    <property type="match status" value="1"/>
</dbReference>
<evidence type="ECO:0000256" key="4">
    <source>
        <dbReference type="ARBA" id="ARBA00022679"/>
    </source>
</evidence>
<dbReference type="SMART" id="SM00388">
    <property type="entry name" value="HisKA"/>
    <property type="match status" value="1"/>
</dbReference>
<sequence length="822" mass="94070">MQVSASVHSKWNSVLAMFAKGIHAGILKINLSDWTFSKLEVSQSGFADKKINIGWKKYFSVMLHRVFRMDRDRFFRYLSPDSLSLMDEGDRNKFLFRRLRPLLGGKHASVWFSSDIIIHDGFAFVTFMDISEEMRRNHLMENRRTFKEDGYKRAIVSDAIAIYEFNLTQNKIIGSPVQRIAKREIPLKEALALSANCSYSEFIEAVCWDMYGAEKKKFLSKMSRTHLLECYSRGEYETWFDYCKTGYDGTEFWSRNTVILMRDELNGDICGISVVKNITEHYHQEEEKIYQLEVINALTMEYSNVFMVNVITGKIRIVRLNDKSGSFYNEAFGKQVYEDAIDMYIETSVYESDRDMMRLAFSKDNIIRQVGTHETFSVNYRTFINGQLSYMKLKIVRIGNPDEYSDVLFGFMNVDAETKYEMHQKKLLEEALASAENANKAKSRFLSNMSHDIRTPMNAITGFVTLAEKHADNPVLVKEYLEKLKSGSEHLLGLINDVLDMSRIESGKYLLNLEPNNLVNIIDFVNDVVQPQVQSKNLRYVCLASEIRQGDIICDSLRLRQILINLLGNAVKYTKAGGTVFFKVEQLEQNKADRALFRFTVKDTGIGMSQEYQSHLFEAFERDLNSYTRNVQGTGLGLSIAKNLIDLMNGKISVQSEEGKGTEFRIEIDFKLAGSNDLKAVRDFENTGVSFSAQGLRLLLVEDNEINKEIAYELLSDQGFEVECVVNGALAVAKVTDRPAFYYDAVLMDVQMPVMNGYEATKRIRALSDQKKASVPIIAMTANAFEEDRKTALESGMNTFVTKPFDLKKLMETLGKTIRRVN</sequence>
<dbReference type="EMBL" id="CP064936">
    <property type="protein sequence ID" value="QQA01566.1"/>
    <property type="molecule type" value="Genomic_DNA"/>
</dbReference>
<evidence type="ECO:0000313" key="9">
    <source>
        <dbReference type="EMBL" id="QQA01566.1"/>
    </source>
</evidence>
<evidence type="ECO:0000256" key="1">
    <source>
        <dbReference type="ARBA" id="ARBA00000085"/>
    </source>
</evidence>
<dbReference type="Pfam" id="PF00072">
    <property type="entry name" value="Response_reg"/>
    <property type="match status" value="1"/>
</dbReference>
<accession>A0A7T3RED1</accession>
<dbReference type="SUPFAM" id="SSF47384">
    <property type="entry name" value="Homodimeric domain of signal transducing histidine kinase"/>
    <property type="match status" value="1"/>
</dbReference>
<dbReference type="InterPro" id="IPR003661">
    <property type="entry name" value="HisK_dim/P_dom"/>
</dbReference>
<dbReference type="InterPro" id="IPR036097">
    <property type="entry name" value="HisK_dim/P_sf"/>
</dbReference>
<dbReference type="InterPro" id="IPR005467">
    <property type="entry name" value="His_kinase_dom"/>
</dbReference>
<gene>
    <name evidence="9" type="ORF">IWA51_02820</name>
</gene>
<dbReference type="Gene3D" id="3.40.50.2300">
    <property type="match status" value="1"/>
</dbReference>
<feature type="domain" description="Response regulatory" evidence="8">
    <location>
        <begin position="697"/>
        <end position="818"/>
    </location>
</feature>
<dbReference type="EC" id="2.7.13.3" evidence="2"/>
<dbReference type="Gene3D" id="1.10.287.130">
    <property type="match status" value="1"/>
</dbReference>